<dbReference type="InterPro" id="IPR013187">
    <property type="entry name" value="F-box-assoc_dom_typ3"/>
</dbReference>
<gene>
    <name evidence="2" type="ORF">ARALYDRAFT_894850</name>
</gene>
<keyword evidence="3" id="KW-1185">Reference proteome</keyword>
<dbReference type="HOGENOM" id="CLU_1752208_0_0_1"/>
<organism evidence="3">
    <name type="scientific">Arabidopsis lyrata subsp. lyrata</name>
    <name type="common">Lyre-leaved rock-cress</name>
    <dbReference type="NCBI Taxonomy" id="81972"/>
    <lineage>
        <taxon>Eukaryota</taxon>
        <taxon>Viridiplantae</taxon>
        <taxon>Streptophyta</taxon>
        <taxon>Embryophyta</taxon>
        <taxon>Tracheophyta</taxon>
        <taxon>Spermatophyta</taxon>
        <taxon>Magnoliopsida</taxon>
        <taxon>eudicotyledons</taxon>
        <taxon>Gunneridae</taxon>
        <taxon>Pentapetalae</taxon>
        <taxon>rosids</taxon>
        <taxon>malvids</taxon>
        <taxon>Brassicales</taxon>
        <taxon>Brassicaceae</taxon>
        <taxon>Camelineae</taxon>
        <taxon>Arabidopsis</taxon>
    </lineage>
</organism>
<sequence length="149" mass="17645">MSFKVSSEDFSVIELPNEVNFDYNYWNLVNYKRDIALVDEGNFDIDSNGNGVFKILVRKEVAGNWERKRIEIPRWKETVDNEDYYFKGTIGTGELLVFAPTRGTRFGRRVLYYDEATGNLRRFDIEEGMIDEDHFVRTFFDHVDSTWLM</sequence>
<dbReference type="OrthoDB" id="1106730at2759"/>
<dbReference type="AlphaFoldDB" id="D7KY23"/>
<dbReference type="Pfam" id="PF08268">
    <property type="entry name" value="FBA_3"/>
    <property type="match status" value="1"/>
</dbReference>
<proteinExistence type="predicted"/>
<reference evidence="3" key="1">
    <citation type="journal article" date="2011" name="Nat. Genet.">
        <title>The Arabidopsis lyrata genome sequence and the basis of rapid genome size change.</title>
        <authorList>
            <person name="Hu T.T."/>
            <person name="Pattyn P."/>
            <person name="Bakker E.G."/>
            <person name="Cao J."/>
            <person name="Cheng J.-F."/>
            <person name="Clark R.M."/>
            <person name="Fahlgren N."/>
            <person name="Fawcett J.A."/>
            <person name="Grimwood J."/>
            <person name="Gundlach H."/>
            <person name="Haberer G."/>
            <person name="Hollister J.D."/>
            <person name="Ossowski S."/>
            <person name="Ottilar R.P."/>
            <person name="Salamov A.A."/>
            <person name="Schneeberger K."/>
            <person name="Spannagl M."/>
            <person name="Wang X."/>
            <person name="Yang L."/>
            <person name="Nasrallah M.E."/>
            <person name="Bergelson J."/>
            <person name="Carrington J.C."/>
            <person name="Gaut B.S."/>
            <person name="Schmutz J."/>
            <person name="Mayer K.F.X."/>
            <person name="Van de Peer Y."/>
            <person name="Grigoriev I.V."/>
            <person name="Nordborg M."/>
            <person name="Weigel D."/>
            <person name="Guo Y.-L."/>
        </authorList>
    </citation>
    <scope>NUCLEOTIDE SEQUENCE [LARGE SCALE GENOMIC DNA]</scope>
    <source>
        <strain evidence="3">cv. MN47</strain>
    </source>
</reference>
<dbReference type="STRING" id="81972.D7KY23"/>
<evidence type="ECO:0000313" key="2">
    <source>
        <dbReference type="EMBL" id="EFH65036.1"/>
    </source>
</evidence>
<feature type="domain" description="F-box associated beta-propeller type 3" evidence="1">
    <location>
        <begin position="1"/>
        <end position="143"/>
    </location>
</feature>
<evidence type="ECO:0000313" key="3">
    <source>
        <dbReference type="Proteomes" id="UP000008694"/>
    </source>
</evidence>
<protein>
    <recommendedName>
        <fullName evidence="1">F-box associated beta-propeller type 3 domain-containing protein</fullName>
    </recommendedName>
</protein>
<name>D7KY23_ARALL</name>
<accession>D7KY23</accession>
<dbReference type="Gramene" id="scaffold_201924.1">
    <property type="protein sequence ID" value="scaffold_201924.1"/>
    <property type="gene ID" value="scaffold_201924.1"/>
</dbReference>
<dbReference type="Proteomes" id="UP000008694">
    <property type="component" value="Unassembled WGS sequence"/>
</dbReference>
<dbReference type="KEGG" id="aly:9323364"/>
<evidence type="ECO:0000259" key="1">
    <source>
        <dbReference type="Pfam" id="PF08268"/>
    </source>
</evidence>
<dbReference type="EMBL" id="GL348714">
    <property type="protein sequence ID" value="EFH65036.1"/>
    <property type="molecule type" value="Genomic_DNA"/>
</dbReference>